<keyword evidence="3" id="KW-1185">Reference proteome</keyword>
<dbReference type="EMBL" id="JAPFFM010000020">
    <property type="protein sequence ID" value="KAJ6680978.1"/>
    <property type="molecule type" value="Genomic_DNA"/>
</dbReference>
<name>A0A9Q0P3N5_9ROSI</name>
<feature type="region of interest" description="Disordered" evidence="1">
    <location>
        <begin position="118"/>
        <end position="140"/>
    </location>
</feature>
<reference evidence="2" key="1">
    <citation type="submission" date="2022-11" db="EMBL/GenBank/DDBJ databases">
        <authorList>
            <person name="Hyden B.L."/>
            <person name="Feng K."/>
            <person name="Yates T."/>
            <person name="Jawdy S."/>
            <person name="Smart L.B."/>
            <person name="Muchero W."/>
        </authorList>
    </citation>
    <scope>NUCLEOTIDE SEQUENCE</scope>
    <source>
        <tissue evidence="2">Shoot tip</tissue>
    </source>
</reference>
<sequence length="221" mass="24626">MRSVININVEKIVSQDEEEHAMKTLKSTALSPEETLIAEKFHSLIKEHYLNHPGKTPPPPDLTYTVSSLSLDFSLIPFPPHSHRWLYSKQSSVFLTQSRLTSSNPFLPLLLQPQTLSSLEDDSNDDEEHTIKTPKTPLSAEETSVAEKLHSLIKDHHRNSANKTLSPDPAYTIPSLSLDFSQTISTVHSISPSIIRHVIEQSGGVRHGIPVPQVLAFFQLG</sequence>
<dbReference type="AlphaFoldDB" id="A0A9Q0P3N5"/>
<gene>
    <name evidence="2" type="ORF">OIU74_019455</name>
</gene>
<proteinExistence type="predicted"/>
<accession>A0A9Q0P3N5</accession>
<organism evidence="2 3">
    <name type="scientific">Salix koriyanagi</name>
    <dbReference type="NCBI Taxonomy" id="2511006"/>
    <lineage>
        <taxon>Eukaryota</taxon>
        <taxon>Viridiplantae</taxon>
        <taxon>Streptophyta</taxon>
        <taxon>Embryophyta</taxon>
        <taxon>Tracheophyta</taxon>
        <taxon>Spermatophyta</taxon>
        <taxon>Magnoliopsida</taxon>
        <taxon>eudicotyledons</taxon>
        <taxon>Gunneridae</taxon>
        <taxon>Pentapetalae</taxon>
        <taxon>rosids</taxon>
        <taxon>fabids</taxon>
        <taxon>Malpighiales</taxon>
        <taxon>Salicaceae</taxon>
        <taxon>Saliceae</taxon>
        <taxon>Salix</taxon>
    </lineage>
</organism>
<protein>
    <submittedName>
        <fullName evidence="2">PENTATRICOPEPTIDE REPEAT-CONTAINING PROTEIN</fullName>
    </submittedName>
</protein>
<comment type="caution">
    <text evidence="2">The sequence shown here is derived from an EMBL/GenBank/DDBJ whole genome shotgun (WGS) entry which is preliminary data.</text>
</comment>
<reference evidence="2" key="2">
    <citation type="journal article" date="2023" name="Int. J. Mol. Sci.">
        <title>De Novo Assembly and Annotation of 11 Diverse Shrub Willow (Salix) Genomes Reveals Novel Gene Organization in Sex-Linked Regions.</title>
        <authorList>
            <person name="Hyden B."/>
            <person name="Feng K."/>
            <person name="Yates T.B."/>
            <person name="Jawdy S."/>
            <person name="Cereghino C."/>
            <person name="Smart L.B."/>
            <person name="Muchero W."/>
        </authorList>
    </citation>
    <scope>NUCLEOTIDE SEQUENCE</scope>
    <source>
        <tissue evidence="2">Shoot tip</tissue>
    </source>
</reference>
<dbReference type="Proteomes" id="UP001151752">
    <property type="component" value="Chromosome 5"/>
</dbReference>
<evidence type="ECO:0000256" key="1">
    <source>
        <dbReference type="SAM" id="MobiDB-lite"/>
    </source>
</evidence>
<evidence type="ECO:0000313" key="3">
    <source>
        <dbReference type="Proteomes" id="UP001151752"/>
    </source>
</evidence>
<evidence type="ECO:0000313" key="2">
    <source>
        <dbReference type="EMBL" id="KAJ6680978.1"/>
    </source>
</evidence>
<feature type="compositionally biased region" description="Acidic residues" evidence="1">
    <location>
        <begin position="119"/>
        <end position="128"/>
    </location>
</feature>